<dbReference type="Gene3D" id="3.30.70.270">
    <property type="match status" value="1"/>
</dbReference>
<feature type="domain" description="HAMP" evidence="4">
    <location>
        <begin position="185"/>
        <end position="237"/>
    </location>
</feature>
<dbReference type="CDD" id="cd00130">
    <property type="entry name" value="PAS"/>
    <property type="match status" value="1"/>
</dbReference>
<proteinExistence type="predicted"/>
<dbReference type="InterPro" id="IPR000014">
    <property type="entry name" value="PAS"/>
</dbReference>
<dbReference type="InterPro" id="IPR000160">
    <property type="entry name" value="GGDEF_dom"/>
</dbReference>
<dbReference type="Gene3D" id="6.10.340.10">
    <property type="match status" value="1"/>
</dbReference>
<dbReference type="Gene3D" id="3.20.20.450">
    <property type="entry name" value="EAL domain"/>
    <property type="match status" value="1"/>
</dbReference>
<reference evidence="6 7" key="1">
    <citation type="submission" date="2020-08" db="EMBL/GenBank/DDBJ databases">
        <title>Genomic Encyclopedia of Type Strains, Phase IV (KMG-V): Genome sequencing to study the core and pangenomes of soil and plant-associated prokaryotes.</title>
        <authorList>
            <person name="Whitman W."/>
        </authorList>
    </citation>
    <scope>NUCLEOTIDE SEQUENCE [LARGE SCALE GENOMIC DNA]</scope>
    <source>
        <strain evidence="6 7">SEMIA 4059</strain>
    </source>
</reference>
<dbReference type="InterPro" id="IPR052155">
    <property type="entry name" value="Biofilm_reg_signaling"/>
</dbReference>
<evidence type="ECO:0000259" key="5">
    <source>
        <dbReference type="PROSITE" id="PS50887"/>
    </source>
</evidence>
<dbReference type="SUPFAM" id="SSF141868">
    <property type="entry name" value="EAL domain-like"/>
    <property type="match status" value="1"/>
</dbReference>
<dbReference type="Pfam" id="PF00563">
    <property type="entry name" value="EAL"/>
    <property type="match status" value="1"/>
</dbReference>
<keyword evidence="1" id="KW-0812">Transmembrane</keyword>
<feature type="domain" description="PAS" evidence="2">
    <location>
        <begin position="242"/>
        <end position="298"/>
    </location>
</feature>
<dbReference type="PROSITE" id="PS50887">
    <property type="entry name" value="GGDEF"/>
    <property type="match status" value="1"/>
</dbReference>
<feature type="transmembrane region" description="Helical" evidence="1">
    <location>
        <begin position="162"/>
        <end position="182"/>
    </location>
</feature>
<dbReference type="InterPro" id="IPR003660">
    <property type="entry name" value="HAMP_dom"/>
</dbReference>
<dbReference type="NCBIfam" id="TIGR00254">
    <property type="entry name" value="GGDEF"/>
    <property type="match status" value="1"/>
</dbReference>
<dbReference type="SUPFAM" id="SSF55073">
    <property type="entry name" value="Nucleotide cyclase"/>
    <property type="match status" value="1"/>
</dbReference>
<keyword evidence="1" id="KW-0472">Membrane</keyword>
<feature type="domain" description="GGDEF" evidence="5">
    <location>
        <begin position="395"/>
        <end position="525"/>
    </location>
</feature>
<dbReference type="InterPro" id="IPR035965">
    <property type="entry name" value="PAS-like_dom_sf"/>
</dbReference>
<sequence length="804" mass="89741">MRPQDLQVYGWGANGIMSHSVENRFFAIVCGALLIFVAPLFVLFLFLSSERAEKEIKDHITVLLVANAQALAKPLWDLDEDSVTQISATTVAEGAIVRVNVRDLSGQLDVTQSTIPKSYKGNLESIDRPIIYNGIDGAKRLGTITVYYPKLGLFDGLKSEEIVFISIFIFAVLTVFGAALIGNRIFVIQPLMRLTHAIEATRRLGSRHHVDWQSNDEMGRLASSFNDMQSKLQREENELKLAHRRATDTYNLTPAMLFSLDKDDCIAAVSDYWLATTGYDRAEVIGREFASLVSPDSRTQYIERKRGNTRSAARIDVTVKFLCRDGRIMDVLILETTAIQDGLSLSVMTDVTELKQSEDRNLRQAITDHLTGLLNRQGFESALDAKINEADLRKRELACLFVDLDRFKWINDNMGHAAGDAALRELVSRLQKCMTPGDIAARLGGDEFAMLLLAENAEARAIEMTALIAEVFEAPFVGDARLSASIGIAIYPRQAANAAELLLKSDIAMYAKKRDGKNGAQIFDNGMLDDSRRRAELESHIETGLNEDWFEAYLQPVVNIDDRSIAGFEALMRLHHPQKGILPPGRIIEVAEETGSIIRIGNRIMEKAIADFARLSRIEGMQDTYLAINFSPLQFESELPLRIAALLSRYEIAPRRIVVEITEAVLMDDNPETRMVINEICRYGCRIALDDFGTGYSSLSYINRFPVDIIKIDQSFIRAINDTASDVSAKSRMLVESITTLSHKMNCTVIAEGVETEEECATLRTMGIDYGQGYLFYRPLHPDNLMKTLASLQEDRPSPVAQAS</sequence>
<dbReference type="SUPFAM" id="SSF158472">
    <property type="entry name" value="HAMP domain-like"/>
    <property type="match status" value="1"/>
</dbReference>
<dbReference type="SMART" id="SM00052">
    <property type="entry name" value="EAL"/>
    <property type="match status" value="1"/>
</dbReference>
<organism evidence="6 7">
    <name type="scientific">Rhizobium tropici</name>
    <dbReference type="NCBI Taxonomy" id="398"/>
    <lineage>
        <taxon>Bacteria</taxon>
        <taxon>Pseudomonadati</taxon>
        <taxon>Pseudomonadota</taxon>
        <taxon>Alphaproteobacteria</taxon>
        <taxon>Hyphomicrobiales</taxon>
        <taxon>Rhizobiaceae</taxon>
        <taxon>Rhizobium/Agrobacterium group</taxon>
        <taxon>Rhizobium</taxon>
    </lineage>
</organism>
<dbReference type="PROSITE" id="PS50112">
    <property type="entry name" value="PAS"/>
    <property type="match status" value="1"/>
</dbReference>
<dbReference type="SMART" id="SM00267">
    <property type="entry name" value="GGDEF"/>
    <property type="match status" value="1"/>
</dbReference>
<feature type="domain" description="EAL" evidence="3">
    <location>
        <begin position="534"/>
        <end position="793"/>
    </location>
</feature>
<dbReference type="PROSITE" id="PS50883">
    <property type="entry name" value="EAL"/>
    <property type="match status" value="1"/>
</dbReference>
<dbReference type="CDD" id="cd06225">
    <property type="entry name" value="HAMP"/>
    <property type="match status" value="1"/>
</dbReference>
<dbReference type="NCBIfam" id="TIGR00229">
    <property type="entry name" value="sensory_box"/>
    <property type="match status" value="1"/>
</dbReference>
<dbReference type="InterPro" id="IPR035919">
    <property type="entry name" value="EAL_sf"/>
</dbReference>
<dbReference type="EMBL" id="JACHBF010000014">
    <property type="protein sequence ID" value="MBB6494156.1"/>
    <property type="molecule type" value="Genomic_DNA"/>
</dbReference>
<evidence type="ECO:0000259" key="3">
    <source>
        <dbReference type="PROSITE" id="PS50883"/>
    </source>
</evidence>
<dbReference type="Pfam" id="PF13426">
    <property type="entry name" value="PAS_9"/>
    <property type="match status" value="1"/>
</dbReference>
<dbReference type="SUPFAM" id="SSF55785">
    <property type="entry name" value="PYP-like sensor domain (PAS domain)"/>
    <property type="match status" value="1"/>
</dbReference>
<dbReference type="Pfam" id="PF00672">
    <property type="entry name" value="HAMP"/>
    <property type="match status" value="1"/>
</dbReference>
<dbReference type="InterPro" id="IPR043128">
    <property type="entry name" value="Rev_trsase/Diguanyl_cyclase"/>
</dbReference>
<accession>A0ABR6R4Q0</accession>
<comment type="caution">
    <text evidence="6">The sequence shown here is derived from an EMBL/GenBank/DDBJ whole genome shotgun (WGS) entry which is preliminary data.</text>
</comment>
<dbReference type="SMART" id="SM00091">
    <property type="entry name" value="PAS"/>
    <property type="match status" value="1"/>
</dbReference>
<feature type="transmembrane region" description="Helical" evidence="1">
    <location>
        <begin position="25"/>
        <end position="47"/>
    </location>
</feature>
<dbReference type="InterPro" id="IPR001633">
    <property type="entry name" value="EAL_dom"/>
</dbReference>
<evidence type="ECO:0000313" key="6">
    <source>
        <dbReference type="EMBL" id="MBB6494156.1"/>
    </source>
</evidence>
<keyword evidence="7" id="KW-1185">Reference proteome</keyword>
<dbReference type="PANTHER" id="PTHR44757:SF2">
    <property type="entry name" value="BIOFILM ARCHITECTURE MAINTENANCE PROTEIN MBAA"/>
    <property type="match status" value="1"/>
</dbReference>
<dbReference type="PANTHER" id="PTHR44757">
    <property type="entry name" value="DIGUANYLATE CYCLASE DGCP"/>
    <property type="match status" value="1"/>
</dbReference>
<evidence type="ECO:0000313" key="7">
    <source>
        <dbReference type="Proteomes" id="UP000526625"/>
    </source>
</evidence>
<dbReference type="Pfam" id="PF00990">
    <property type="entry name" value="GGDEF"/>
    <property type="match status" value="1"/>
</dbReference>
<dbReference type="PROSITE" id="PS50885">
    <property type="entry name" value="HAMP"/>
    <property type="match status" value="1"/>
</dbReference>
<dbReference type="InterPro" id="IPR029787">
    <property type="entry name" value="Nucleotide_cyclase"/>
</dbReference>
<dbReference type="SMART" id="SM00304">
    <property type="entry name" value="HAMP"/>
    <property type="match status" value="1"/>
</dbReference>
<dbReference type="Proteomes" id="UP000526625">
    <property type="component" value="Unassembled WGS sequence"/>
</dbReference>
<name>A0ABR6R4Q0_RHITR</name>
<evidence type="ECO:0000259" key="2">
    <source>
        <dbReference type="PROSITE" id="PS50112"/>
    </source>
</evidence>
<dbReference type="CDD" id="cd01949">
    <property type="entry name" value="GGDEF"/>
    <property type="match status" value="1"/>
</dbReference>
<keyword evidence="1" id="KW-1133">Transmembrane helix</keyword>
<dbReference type="CDD" id="cd01948">
    <property type="entry name" value="EAL"/>
    <property type="match status" value="1"/>
</dbReference>
<protein>
    <submittedName>
        <fullName evidence="6">Diguanylate cyclase (GGDEF)-like protein/PAS domain S-box-containing protein</fullName>
    </submittedName>
</protein>
<evidence type="ECO:0000256" key="1">
    <source>
        <dbReference type="SAM" id="Phobius"/>
    </source>
</evidence>
<evidence type="ECO:0000259" key="4">
    <source>
        <dbReference type="PROSITE" id="PS50885"/>
    </source>
</evidence>
<gene>
    <name evidence="6" type="ORF">GGD45_004593</name>
</gene>
<dbReference type="Gene3D" id="3.30.450.20">
    <property type="entry name" value="PAS domain"/>
    <property type="match status" value="1"/>
</dbReference>